<comment type="caution">
    <text evidence="2">The sequence shown here is derived from an EMBL/GenBank/DDBJ whole genome shotgun (WGS) entry which is preliminary data.</text>
</comment>
<evidence type="ECO:0000313" key="2">
    <source>
        <dbReference type="EMBL" id="MBC2961580.1"/>
    </source>
</evidence>
<organism evidence="2 3">
    <name type="scientific">Nocardioides deserti</name>
    <dbReference type="NCBI Taxonomy" id="1588644"/>
    <lineage>
        <taxon>Bacteria</taxon>
        <taxon>Bacillati</taxon>
        <taxon>Actinomycetota</taxon>
        <taxon>Actinomycetes</taxon>
        <taxon>Propionibacteriales</taxon>
        <taxon>Nocardioidaceae</taxon>
        <taxon>Nocardioides</taxon>
    </lineage>
</organism>
<sequence length="105" mass="10703">MSQMQVVRAEMMRAADVARDSADEARALDSSGHLSTATAALPGADCVSHLLELGTSWDDQVDAWADDVAGFAEDLRAHTDDVTGTDSGAGGLLGGLGGLIGGEED</sequence>
<proteinExistence type="predicted"/>
<evidence type="ECO:0000256" key="1">
    <source>
        <dbReference type="SAM" id="MobiDB-lite"/>
    </source>
</evidence>
<gene>
    <name evidence="2" type="ORF">H7344_14855</name>
</gene>
<feature type="compositionally biased region" description="Gly residues" evidence="1">
    <location>
        <begin position="87"/>
        <end position="105"/>
    </location>
</feature>
<evidence type="ECO:0008006" key="4">
    <source>
        <dbReference type="Google" id="ProtNLM"/>
    </source>
</evidence>
<name>A0ABR6UB31_9ACTN</name>
<evidence type="ECO:0000313" key="3">
    <source>
        <dbReference type="Proteomes" id="UP000604001"/>
    </source>
</evidence>
<dbReference type="RefSeq" id="WP_186346777.1">
    <property type="nucleotide sequence ID" value="NZ_BMMR01000006.1"/>
</dbReference>
<dbReference type="EMBL" id="JACMYC010000008">
    <property type="protein sequence ID" value="MBC2961580.1"/>
    <property type="molecule type" value="Genomic_DNA"/>
</dbReference>
<reference evidence="2 3" key="1">
    <citation type="submission" date="2020-08" db="EMBL/GenBank/DDBJ databases">
        <title>novel species in genus Nocardioides.</title>
        <authorList>
            <person name="Zhang G."/>
        </authorList>
    </citation>
    <scope>NUCLEOTIDE SEQUENCE [LARGE SCALE GENOMIC DNA]</scope>
    <source>
        <strain evidence="2 3">SC8A-24</strain>
    </source>
</reference>
<accession>A0ABR6UB31</accession>
<protein>
    <recommendedName>
        <fullName evidence="4">Excreted virulence factor EspC (Type VII ESX diderm)</fullName>
    </recommendedName>
</protein>
<keyword evidence="3" id="KW-1185">Reference proteome</keyword>
<feature type="region of interest" description="Disordered" evidence="1">
    <location>
        <begin position="80"/>
        <end position="105"/>
    </location>
</feature>
<dbReference type="Proteomes" id="UP000604001">
    <property type="component" value="Unassembled WGS sequence"/>
</dbReference>